<name>A0A439DHC7_9PEZI</name>
<keyword evidence="9" id="KW-0350">Heme biosynthesis</keyword>
<comment type="catalytic activity">
    <reaction evidence="11">
        <text>protoporphyrinogen IX + 3 O2 = protoporphyrin IX + 3 H2O2</text>
        <dbReference type="Rhea" id="RHEA:25576"/>
        <dbReference type="ChEBI" id="CHEBI:15379"/>
        <dbReference type="ChEBI" id="CHEBI:16240"/>
        <dbReference type="ChEBI" id="CHEBI:57306"/>
        <dbReference type="ChEBI" id="CHEBI:57307"/>
        <dbReference type="EC" id="1.3.3.4"/>
    </reaction>
</comment>
<dbReference type="InterPro" id="IPR004572">
    <property type="entry name" value="Protoporphyrinogen_oxidase"/>
</dbReference>
<dbReference type="UniPathway" id="UPA00251">
    <property type="reaction ID" value="UER00324"/>
</dbReference>
<evidence type="ECO:0000256" key="1">
    <source>
        <dbReference type="ARBA" id="ARBA00001974"/>
    </source>
</evidence>
<dbReference type="PANTHER" id="PTHR42923">
    <property type="entry name" value="PROTOPORPHYRINOGEN OXIDASE"/>
    <property type="match status" value="1"/>
</dbReference>
<accession>A0A439DHC7</accession>
<dbReference type="Proteomes" id="UP000286045">
    <property type="component" value="Unassembled WGS sequence"/>
</dbReference>
<evidence type="ECO:0000256" key="10">
    <source>
        <dbReference type="ARBA" id="ARBA00023244"/>
    </source>
</evidence>
<dbReference type="STRING" id="363999.A0A439DHC7"/>
<evidence type="ECO:0000256" key="4">
    <source>
        <dbReference type="ARBA" id="ARBA00010551"/>
    </source>
</evidence>
<dbReference type="PANTHER" id="PTHR42923:SF3">
    <property type="entry name" value="PROTOPORPHYRINOGEN OXIDASE"/>
    <property type="match status" value="1"/>
</dbReference>
<proteinExistence type="inferred from homology"/>
<dbReference type="EMBL" id="RYZI01000019">
    <property type="protein sequence ID" value="RWA13779.1"/>
    <property type="molecule type" value="Genomic_DNA"/>
</dbReference>
<comment type="similarity">
    <text evidence="4">Belongs to the protoporphyrinogen/coproporphyrinogen oxidase family. Protoporphyrinogen oxidase subfamily.</text>
</comment>
<evidence type="ECO:0000259" key="12">
    <source>
        <dbReference type="Pfam" id="PF01593"/>
    </source>
</evidence>
<feature type="domain" description="Amine oxidase" evidence="12">
    <location>
        <begin position="99"/>
        <end position="515"/>
    </location>
</feature>
<dbReference type="GO" id="GO:0004729">
    <property type="term" value="F:oxygen-dependent protoporphyrinogen oxidase activity"/>
    <property type="evidence" value="ECO:0007669"/>
    <property type="project" value="UniProtKB-EC"/>
</dbReference>
<evidence type="ECO:0000256" key="6">
    <source>
        <dbReference type="ARBA" id="ARBA00022630"/>
    </source>
</evidence>
<keyword evidence="10" id="KW-0627">Porphyrin biosynthesis</keyword>
<keyword evidence="7" id="KW-0274">FAD</keyword>
<organism evidence="13 14">
    <name type="scientific">Xylaria grammica</name>
    <dbReference type="NCBI Taxonomy" id="363999"/>
    <lineage>
        <taxon>Eukaryota</taxon>
        <taxon>Fungi</taxon>
        <taxon>Dikarya</taxon>
        <taxon>Ascomycota</taxon>
        <taxon>Pezizomycotina</taxon>
        <taxon>Sordariomycetes</taxon>
        <taxon>Xylariomycetidae</taxon>
        <taxon>Xylariales</taxon>
        <taxon>Xylariaceae</taxon>
        <taxon>Xylaria</taxon>
    </lineage>
</organism>
<evidence type="ECO:0000256" key="7">
    <source>
        <dbReference type="ARBA" id="ARBA00022827"/>
    </source>
</evidence>
<sequence>MISQRPEDVFINLLRSIYNNTQHSGLQLAARRPTLFSNRLSARHLSTLSGLRSWLRPLIECRTLPGGSDVACKGQKQSYATTHTDKTKPREIAILGAGITGLTAAHYLARHAENANITIYEASSTPGGWIKANRVEVEDDLGQKGHILFQNGPRMLRSGRDSYKYDDLVLYDVLASLNMGDKIRHPKAVSDHRYLYYPDHLVKLPSATLSVENISGIVQSYLTEPIWSGLTKTLYNVCVSYNKTLDPSLAGIVNNEIPDDESVMQFLTRISKDDRIAKNVVSGMLHGIYGGDINKLSAKHTILDRLWYRYKKPLDGRLPLALVNMKEWLLLYDMLSGINRYKIIELAESAVDWKLLAFEDGLISLVKGLEEDLKMRRNVTFKFNTPVTSLKHENDQILVTTPNTKKLYDHVICTLFSKKLAEIAEPRNSLPSLAETHAVTIMVVNLWYPNPTLLGEGGFGYLIPSSTPNNDEGALGVLFDSDLRTGDGEMPGTKLTVMLGGHHWDGWEHFPSEELGISMAKEVVRRQLGISEKEKVFAGARLCRDCLPQHFVGHRARMRDAHYEIMSVFQGHLTVAGPSYTTIGVIPAMRAGFDAGMRVARGHAQPWFRTPPRPPNSQTQQDYDFWAEPVSSGEEIPDIIGASGLEQFTETEWTHLQPSAVTLMLFRKFSSKINRFTDEDGKFVDVDRRIYRNAPLRYKRAQILERKA</sequence>
<dbReference type="AlphaFoldDB" id="A0A439DHC7"/>
<evidence type="ECO:0000256" key="3">
    <source>
        <dbReference type="ARBA" id="ARBA00005073"/>
    </source>
</evidence>
<protein>
    <recommendedName>
        <fullName evidence="5">protoporphyrinogen oxidase</fullName>
        <ecNumber evidence="5">1.3.3.4</ecNumber>
    </recommendedName>
</protein>
<dbReference type="Gene3D" id="3.50.50.60">
    <property type="entry name" value="FAD/NAD(P)-binding domain"/>
    <property type="match status" value="1"/>
</dbReference>
<evidence type="ECO:0000313" key="13">
    <source>
        <dbReference type="EMBL" id="RWA13779.1"/>
    </source>
</evidence>
<comment type="caution">
    <text evidence="13">The sequence shown here is derived from an EMBL/GenBank/DDBJ whole genome shotgun (WGS) entry which is preliminary data.</text>
</comment>
<dbReference type="GO" id="GO:0006782">
    <property type="term" value="P:protoporphyrinogen IX biosynthetic process"/>
    <property type="evidence" value="ECO:0007669"/>
    <property type="project" value="UniProtKB-UniPathway"/>
</dbReference>
<keyword evidence="8" id="KW-0560">Oxidoreductase</keyword>
<dbReference type="NCBIfam" id="TIGR00562">
    <property type="entry name" value="proto_IX_ox"/>
    <property type="match status" value="1"/>
</dbReference>
<reference evidence="13 14" key="1">
    <citation type="submission" date="2018-12" db="EMBL/GenBank/DDBJ databases">
        <title>Draft genome sequence of Xylaria grammica IHI A82.</title>
        <authorList>
            <person name="Buettner E."/>
            <person name="Kellner H."/>
        </authorList>
    </citation>
    <scope>NUCLEOTIDE SEQUENCE [LARGE SCALE GENOMIC DNA]</scope>
    <source>
        <strain evidence="13 14">IHI A82</strain>
    </source>
</reference>
<dbReference type="GO" id="GO:0005743">
    <property type="term" value="C:mitochondrial inner membrane"/>
    <property type="evidence" value="ECO:0007669"/>
    <property type="project" value="TreeGrafter"/>
</dbReference>
<keyword evidence="6" id="KW-0285">Flavoprotein</keyword>
<dbReference type="InterPro" id="IPR036188">
    <property type="entry name" value="FAD/NAD-bd_sf"/>
</dbReference>
<evidence type="ECO:0000256" key="2">
    <source>
        <dbReference type="ARBA" id="ARBA00002600"/>
    </source>
</evidence>
<dbReference type="EC" id="1.3.3.4" evidence="5"/>
<comment type="pathway">
    <text evidence="3">Porphyrin-containing compound metabolism; protoporphyrin-IX biosynthesis; protoporphyrin-IX from protoporphyrinogen-IX: step 1/1.</text>
</comment>
<evidence type="ECO:0000256" key="8">
    <source>
        <dbReference type="ARBA" id="ARBA00023002"/>
    </source>
</evidence>
<comment type="cofactor">
    <cofactor evidence="1">
        <name>FAD</name>
        <dbReference type="ChEBI" id="CHEBI:57692"/>
    </cofactor>
</comment>
<evidence type="ECO:0000256" key="11">
    <source>
        <dbReference type="ARBA" id="ARBA00047554"/>
    </source>
</evidence>
<dbReference type="SUPFAM" id="SSF51905">
    <property type="entry name" value="FAD/NAD(P)-binding domain"/>
    <property type="match status" value="1"/>
</dbReference>
<evidence type="ECO:0000313" key="14">
    <source>
        <dbReference type="Proteomes" id="UP000286045"/>
    </source>
</evidence>
<gene>
    <name evidence="13" type="ORF">EKO27_g1312</name>
</gene>
<dbReference type="Pfam" id="PF01593">
    <property type="entry name" value="Amino_oxidase"/>
    <property type="match status" value="1"/>
</dbReference>
<comment type="function">
    <text evidence="2">Catalyzes the 6-electron oxidation of protoporphyrinogen-IX to form protoporphyrin-IX.</text>
</comment>
<dbReference type="InterPro" id="IPR050464">
    <property type="entry name" value="Zeta_carotene_desat/Oxidored"/>
</dbReference>
<dbReference type="InterPro" id="IPR002937">
    <property type="entry name" value="Amino_oxidase"/>
</dbReference>
<evidence type="ECO:0000256" key="5">
    <source>
        <dbReference type="ARBA" id="ARBA00012867"/>
    </source>
</evidence>
<keyword evidence="14" id="KW-1185">Reference proteome</keyword>
<evidence type="ECO:0000256" key="9">
    <source>
        <dbReference type="ARBA" id="ARBA00023133"/>
    </source>
</evidence>
<dbReference type="SUPFAM" id="SSF54373">
    <property type="entry name" value="FAD-linked reductases, C-terminal domain"/>
    <property type="match status" value="1"/>
</dbReference>